<feature type="DNA-binding region" description="H-T-H motif" evidence="4">
    <location>
        <begin position="34"/>
        <end position="53"/>
    </location>
</feature>
<protein>
    <submittedName>
        <fullName evidence="6">TetR family transcriptional regulator</fullName>
    </submittedName>
</protein>
<dbReference type="GO" id="GO:0003700">
    <property type="term" value="F:DNA-binding transcription factor activity"/>
    <property type="evidence" value="ECO:0007669"/>
    <property type="project" value="TreeGrafter"/>
</dbReference>
<dbReference type="PRINTS" id="PR00455">
    <property type="entry name" value="HTHTETR"/>
</dbReference>
<evidence type="ECO:0000313" key="7">
    <source>
        <dbReference type="Proteomes" id="UP000680866"/>
    </source>
</evidence>
<evidence type="ECO:0000256" key="4">
    <source>
        <dbReference type="PROSITE-ProRule" id="PRU00335"/>
    </source>
</evidence>
<feature type="domain" description="HTH tetR-type" evidence="5">
    <location>
        <begin position="11"/>
        <end position="71"/>
    </location>
</feature>
<keyword evidence="7" id="KW-1185">Reference proteome</keyword>
<evidence type="ECO:0000256" key="2">
    <source>
        <dbReference type="ARBA" id="ARBA00023125"/>
    </source>
</evidence>
<dbReference type="PANTHER" id="PTHR30055:SF238">
    <property type="entry name" value="MYCOFACTOCIN BIOSYNTHESIS TRANSCRIPTIONAL REGULATOR MFTR-RELATED"/>
    <property type="match status" value="1"/>
</dbReference>
<evidence type="ECO:0000256" key="3">
    <source>
        <dbReference type="ARBA" id="ARBA00023163"/>
    </source>
</evidence>
<name>A0A810N3X7_9ACTN</name>
<dbReference type="SUPFAM" id="SSF46689">
    <property type="entry name" value="Homeodomain-like"/>
    <property type="match status" value="1"/>
</dbReference>
<dbReference type="Proteomes" id="UP000680866">
    <property type="component" value="Chromosome"/>
</dbReference>
<keyword evidence="2 4" id="KW-0238">DNA-binding</keyword>
<dbReference type="Pfam" id="PF17754">
    <property type="entry name" value="TetR_C_14"/>
    <property type="match status" value="1"/>
</dbReference>
<evidence type="ECO:0000259" key="5">
    <source>
        <dbReference type="PROSITE" id="PS50977"/>
    </source>
</evidence>
<dbReference type="InterPro" id="IPR009057">
    <property type="entry name" value="Homeodomain-like_sf"/>
</dbReference>
<keyword evidence="3" id="KW-0804">Transcription</keyword>
<dbReference type="EMBL" id="AP023359">
    <property type="protein sequence ID" value="BCJ67274.1"/>
    <property type="molecule type" value="Genomic_DNA"/>
</dbReference>
<dbReference type="PROSITE" id="PS50977">
    <property type="entry name" value="HTH_TETR_2"/>
    <property type="match status" value="1"/>
</dbReference>
<organism evidence="6 7">
    <name type="scientific">Polymorphospora rubra</name>
    <dbReference type="NCBI Taxonomy" id="338584"/>
    <lineage>
        <taxon>Bacteria</taxon>
        <taxon>Bacillati</taxon>
        <taxon>Actinomycetota</taxon>
        <taxon>Actinomycetes</taxon>
        <taxon>Micromonosporales</taxon>
        <taxon>Micromonosporaceae</taxon>
        <taxon>Polymorphospora</taxon>
    </lineage>
</organism>
<evidence type="ECO:0000256" key="1">
    <source>
        <dbReference type="ARBA" id="ARBA00023015"/>
    </source>
</evidence>
<dbReference type="InterPro" id="IPR050109">
    <property type="entry name" value="HTH-type_TetR-like_transc_reg"/>
</dbReference>
<dbReference type="InterPro" id="IPR041347">
    <property type="entry name" value="MftR_C"/>
</dbReference>
<proteinExistence type="predicted"/>
<dbReference type="PANTHER" id="PTHR30055">
    <property type="entry name" value="HTH-TYPE TRANSCRIPTIONAL REGULATOR RUTR"/>
    <property type="match status" value="1"/>
</dbReference>
<dbReference type="AlphaFoldDB" id="A0A810N3X7"/>
<reference evidence="6" key="1">
    <citation type="submission" date="2020-08" db="EMBL/GenBank/DDBJ databases">
        <title>Whole genome shotgun sequence of Polymorphospora rubra NBRC 101157.</title>
        <authorList>
            <person name="Komaki H."/>
            <person name="Tamura T."/>
        </authorList>
    </citation>
    <scope>NUCLEOTIDE SEQUENCE</scope>
    <source>
        <strain evidence="6">NBRC 101157</strain>
    </source>
</reference>
<evidence type="ECO:0000313" key="6">
    <source>
        <dbReference type="EMBL" id="BCJ67274.1"/>
    </source>
</evidence>
<dbReference type="Gene3D" id="1.10.10.60">
    <property type="entry name" value="Homeodomain-like"/>
    <property type="match status" value="1"/>
</dbReference>
<accession>A0A810N3X7</accession>
<dbReference type="GO" id="GO:0000976">
    <property type="term" value="F:transcription cis-regulatory region binding"/>
    <property type="evidence" value="ECO:0007669"/>
    <property type="project" value="TreeGrafter"/>
</dbReference>
<gene>
    <name evidence="6" type="ORF">Prubr_42950</name>
</gene>
<dbReference type="Pfam" id="PF00440">
    <property type="entry name" value="TetR_N"/>
    <property type="match status" value="1"/>
</dbReference>
<dbReference type="KEGG" id="pry:Prubr_42950"/>
<keyword evidence="1" id="KW-0805">Transcription regulation</keyword>
<dbReference type="Gene3D" id="1.10.357.10">
    <property type="entry name" value="Tetracycline Repressor, domain 2"/>
    <property type="match status" value="1"/>
</dbReference>
<dbReference type="InterPro" id="IPR001647">
    <property type="entry name" value="HTH_TetR"/>
</dbReference>
<dbReference type="RefSeq" id="WP_212816623.1">
    <property type="nucleotide sequence ID" value="NZ_AP023359.1"/>
</dbReference>
<sequence>MKADLRERARETLRLEIARAATEIFATEGFDATSVEEVSQRVGISRATFFRYFACKEDAVLATLQPFGVDYAAELARLDIAGATSTWAVLRRTVQPVVEAVAADPDRVRRRVRMLMSVESLQSRLAASRHARQDRLAEELARQLGDRLTAAVLAAAVLGALDVAWREWATGGDEPTDFGVIVDEVFARLPQR</sequence>